<evidence type="ECO:0000313" key="1">
    <source>
        <dbReference type="EMBL" id="KAG1532970.1"/>
    </source>
</evidence>
<comment type="caution">
    <text evidence="1">The sequence shown here is derived from an EMBL/GenBank/DDBJ whole genome shotgun (WGS) entry which is preliminary data.</text>
</comment>
<evidence type="ECO:0000313" key="2">
    <source>
        <dbReference type="Proteomes" id="UP000740926"/>
    </source>
</evidence>
<dbReference type="EMBL" id="JAANIU010009547">
    <property type="protein sequence ID" value="KAG1532970.1"/>
    <property type="molecule type" value="Genomic_DNA"/>
</dbReference>
<organism evidence="1 2">
    <name type="scientific">Rhizopus delemar</name>
    <dbReference type="NCBI Taxonomy" id="936053"/>
    <lineage>
        <taxon>Eukaryota</taxon>
        <taxon>Fungi</taxon>
        <taxon>Fungi incertae sedis</taxon>
        <taxon>Mucoromycota</taxon>
        <taxon>Mucoromycotina</taxon>
        <taxon>Mucoromycetes</taxon>
        <taxon>Mucorales</taxon>
        <taxon>Mucorineae</taxon>
        <taxon>Rhizopodaceae</taxon>
        <taxon>Rhizopus</taxon>
    </lineage>
</organism>
<proteinExistence type="predicted"/>
<reference evidence="1 2" key="1">
    <citation type="journal article" date="2020" name="Microb. Genom.">
        <title>Genetic diversity of clinical and environmental Mucorales isolates obtained from an investigation of mucormycosis cases among solid organ transplant recipients.</title>
        <authorList>
            <person name="Nguyen M.H."/>
            <person name="Kaul D."/>
            <person name="Muto C."/>
            <person name="Cheng S.J."/>
            <person name="Richter R.A."/>
            <person name="Bruno V.M."/>
            <person name="Liu G."/>
            <person name="Beyhan S."/>
            <person name="Sundermann A.J."/>
            <person name="Mounaud S."/>
            <person name="Pasculle A.W."/>
            <person name="Nierman W.C."/>
            <person name="Driscoll E."/>
            <person name="Cumbie R."/>
            <person name="Clancy C.J."/>
            <person name="Dupont C.L."/>
        </authorList>
    </citation>
    <scope>NUCLEOTIDE SEQUENCE [LARGE SCALE GENOMIC DNA]</scope>
    <source>
        <strain evidence="1 2">GL24</strain>
    </source>
</reference>
<sequence>MQTTFESQLELQQRYLKTLPTSKKMEVTMQSLWTSSKRPEDLPYTVISQQIQLIKKPETYQQPLSDSHQICDTFKKKKNPTRNWHSLQSLSKKFNKLVMNSKSFEAPSNIDRMDLEDEEASEVAFPTINEEISSVQKLFWQRQRENQPATGDKL</sequence>
<protein>
    <submittedName>
        <fullName evidence="1">Uncharacterized protein</fullName>
    </submittedName>
</protein>
<dbReference type="AlphaFoldDB" id="A0A9P7C2J1"/>
<gene>
    <name evidence="1" type="ORF">G6F50_016028</name>
</gene>
<accession>A0A9P7C2J1</accession>
<dbReference type="Proteomes" id="UP000740926">
    <property type="component" value="Unassembled WGS sequence"/>
</dbReference>
<keyword evidence="2" id="KW-1185">Reference proteome</keyword>
<name>A0A9P7C2J1_9FUNG</name>